<dbReference type="AlphaFoldDB" id="A0AAE5ZDC8"/>
<protein>
    <submittedName>
        <fullName evidence="1">Uncharacterized protein</fullName>
    </submittedName>
</protein>
<evidence type="ECO:0000313" key="2">
    <source>
        <dbReference type="Proteomes" id="UP000296079"/>
    </source>
</evidence>
<accession>A0AAE5ZDC8</accession>
<organism evidence="1 2">
    <name type="scientific">Cupriavidus necator (strain ATCC 17699 / DSM 428 / KCTC 22496 / NCIMB 10442 / H16 / Stanier 337)</name>
    <name type="common">Ralstonia eutropha</name>
    <dbReference type="NCBI Taxonomy" id="381666"/>
    <lineage>
        <taxon>Bacteria</taxon>
        <taxon>Pseudomonadati</taxon>
        <taxon>Pseudomonadota</taxon>
        <taxon>Betaproteobacteria</taxon>
        <taxon>Burkholderiales</taxon>
        <taxon>Burkholderiaceae</taxon>
        <taxon>Cupriavidus</taxon>
    </lineage>
</organism>
<dbReference type="RefSeq" id="WP_136227744.1">
    <property type="nucleotide sequence ID" value="NC_008313.1"/>
</dbReference>
<evidence type="ECO:0000313" key="1">
    <source>
        <dbReference type="EMBL" id="QCB99898.1"/>
    </source>
</evidence>
<name>A0AAE5ZDC8_CUPNH</name>
<gene>
    <name evidence="1" type="ORF">E6A55_04185</name>
</gene>
<sequence length="130" mass="15116">MRGTPAEIPNILARPPLFDVVKLAHQYPLEPLHGANRRLRVSCEILERQFLRTQGILRNVERIPTAEQAGRALAHWLPAGLKTIVQDQERYIYLTDVPFELETLIRRWLRWQLDSAPETDPWQRRAGAFA</sequence>
<reference evidence="1 2" key="1">
    <citation type="submission" date="2019-04" db="EMBL/GenBank/DDBJ databases">
        <title>Long-read de novo sequencing of Cupriavidus necator H16.</title>
        <authorList>
            <person name="Little G.T."/>
            <person name="Ehsaan M."/>
            <person name="Arenas-Lopez C."/>
            <person name="Jawed K."/>
            <person name="Winzer K."/>
            <person name="Kovacs K."/>
            <person name="Malys N."/>
            <person name="Minton N.P."/>
        </authorList>
    </citation>
    <scope>NUCLEOTIDE SEQUENCE [LARGE SCALE GENOMIC DNA]</scope>
    <source>
        <strain evidence="1 2">H16</strain>
    </source>
</reference>
<dbReference type="Proteomes" id="UP000296079">
    <property type="component" value="Chromosome 1"/>
</dbReference>
<proteinExistence type="predicted"/>
<dbReference type="EMBL" id="CP039287">
    <property type="protein sequence ID" value="QCB99898.1"/>
    <property type="molecule type" value="Genomic_DNA"/>
</dbReference>